<evidence type="ECO:0000256" key="4">
    <source>
        <dbReference type="ARBA" id="ARBA00023136"/>
    </source>
</evidence>
<feature type="transmembrane region" description="Helical" evidence="6">
    <location>
        <begin position="265"/>
        <end position="284"/>
    </location>
</feature>
<dbReference type="Pfam" id="PF07690">
    <property type="entry name" value="MFS_1"/>
    <property type="match status" value="1"/>
</dbReference>
<organism evidence="8 9">
    <name type="scientific">Calycina marina</name>
    <dbReference type="NCBI Taxonomy" id="1763456"/>
    <lineage>
        <taxon>Eukaryota</taxon>
        <taxon>Fungi</taxon>
        <taxon>Dikarya</taxon>
        <taxon>Ascomycota</taxon>
        <taxon>Pezizomycotina</taxon>
        <taxon>Leotiomycetes</taxon>
        <taxon>Helotiales</taxon>
        <taxon>Pezizellaceae</taxon>
        <taxon>Calycina</taxon>
    </lineage>
</organism>
<feature type="transmembrane region" description="Helical" evidence="6">
    <location>
        <begin position="202"/>
        <end position="227"/>
    </location>
</feature>
<keyword evidence="4 6" id="KW-0472">Membrane</keyword>
<evidence type="ECO:0000256" key="1">
    <source>
        <dbReference type="ARBA" id="ARBA00004141"/>
    </source>
</evidence>
<dbReference type="OrthoDB" id="5296287at2759"/>
<gene>
    <name evidence="8" type="ORF">BJ878DRAFT_484766</name>
</gene>
<dbReference type="SUPFAM" id="SSF103473">
    <property type="entry name" value="MFS general substrate transporter"/>
    <property type="match status" value="1"/>
</dbReference>
<dbReference type="AlphaFoldDB" id="A0A9P7ZCC2"/>
<feature type="transmembrane region" description="Helical" evidence="6">
    <location>
        <begin position="448"/>
        <end position="469"/>
    </location>
</feature>
<dbReference type="Proteomes" id="UP000887226">
    <property type="component" value="Unassembled WGS sequence"/>
</dbReference>
<evidence type="ECO:0000259" key="7">
    <source>
        <dbReference type="PROSITE" id="PS50850"/>
    </source>
</evidence>
<evidence type="ECO:0000256" key="5">
    <source>
        <dbReference type="SAM" id="MobiDB-lite"/>
    </source>
</evidence>
<dbReference type="PANTHER" id="PTHR23502:SF33">
    <property type="entry name" value="MAJOR FACILITATOR SUPERFAMILY (MFS) PROFILE DOMAIN-CONTAINING PROTEIN-RELATED"/>
    <property type="match status" value="1"/>
</dbReference>
<sequence length="550" mass="60290">MGEPDKEHEELKQMDAGHMEALELQRSSASIRAGRRRSIQDDSIRKTNSRSSTRSKLSKAVSRLTNRSKKAQIEPVIFPVSDLDSGIVGWDSQDDPQNPQNFPDSRKWLLLGLIAAITFISPLASSMFAPAVTFMDATFHNTSSILSSLTVSIFVLGYCCGPLLLSGLSEIYGRRYVLFAANLFFCVWQIGCALSPSINSLIAFRFLAGIGGSGCMTIGGGVIADLFPIEKRGLASSLYSLGPLLGPVVGPVTGGFTGERIGWRWVFWLLLIAGSSVTIAIECLTTETNAHVIIHRKTKRLQKELNRPELRSAYDFEEHPQSASYVLLQGLVRPLKMLFFSPIVGLLCIYMALVYGLMYLLYTTISTVFIESYGFSPEISGLVYISLGLGYLGGLGTVAKISDPTVLRMTKANNGVFEPEMRLPACIFFACIVPTTFFWYGWTSYYKTHWIVPTIGLFPFGFGVMGIWIPIQTYLIDCFPTFAASGLAALTVSRSLFGAFLPLAGPSMYDSMGLGWGNSVLGFVSIALIPAPLLVFKFGGKIRKEHPLKL</sequence>
<feature type="transmembrane region" description="Helical" evidence="6">
    <location>
        <begin position="108"/>
        <end position="132"/>
    </location>
</feature>
<evidence type="ECO:0000256" key="3">
    <source>
        <dbReference type="ARBA" id="ARBA00022989"/>
    </source>
</evidence>
<comment type="subcellular location">
    <subcellularLocation>
        <location evidence="1">Membrane</location>
        <topology evidence="1">Multi-pass membrane protein</topology>
    </subcellularLocation>
</comment>
<dbReference type="GO" id="GO:0140115">
    <property type="term" value="P:export across plasma membrane"/>
    <property type="evidence" value="ECO:0007669"/>
    <property type="project" value="UniProtKB-ARBA"/>
</dbReference>
<feature type="domain" description="Major facilitator superfamily (MFS) profile" evidence="7">
    <location>
        <begin position="110"/>
        <end position="543"/>
    </location>
</feature>
<feature type="transmembrane region" description="Helical" evidence="6">
    <location>
        <begin position="481"/>
        <end position="504"/>
    </location>
</feature>
<feature type="transmembrane region" description="Helical" evidence="6">
    <location>
        <begin position="234"/>
        <end position="253"/>
    </location>
</feature>
<dbReference type="PROSITE" id="PS00216">
    <property type="entry name" value="SUGAR_TRANSPORT_1"/>
    <property type="match status" value="1"/>
</dbReference>
<feature type="compositionally biased region" description="Basic and acidic residues" evidence="5">
    <location>
        <begin position="1"/>
        <end position="23"/>
    </location>
</feature>
<dbReference type="Gene3D" id="1.20.1250.20">
    <property type="entry name" value="MFS general substrate transporter like domains"/>
    <property type="match status" value="1"/>
</dbReference>
<feature type="transmembrane region" description="Helical" evidence="6">
    <location>
        <begin position="144"/>
        <end position="165"/>
    </location>
</feature>
<evidence type="ECO:0000313" key="9">
    <source>
        <dbReference type="Proteomes" id="UP000887226"/>
    </source>
</evidence>
<feature type="transmembrane region" description="Helical" evidence="6">
    <location>
        <begin position="177"/>
        <end position="196"/>
    </location>
</feature>
<comment type="caution">
    <text evidence="8">The sequence shown here is derived from an EMBL/GenBank/DDBJ whole genome shotgun (WGS) entry which is preliminary data.</text>
</comment>
<dbReference type="EMBL" id="MU253737">
    <property type="protein sequence ID" value="KAG9249296.1"/>
    <property type="molecule type" value="Genomic_DNA"/>
</dbReference>
<dbReference type="InterPro" id="IPR011701">
    <property type="entry name" value="MFS"/>
</dbReference>
<feature type="transmembrane region" description="Helical" evidence="6">
    <location>
        <begin position="382"/>
        <end position="402"/>
    </location>
</feature>
<keyword evidence="2 6" id="KW-0812">Transmembrane</keyword>
<dbReference type="GO" id="GO:0022857">
    <property type="term" value="F:transmembrane transporter activity"/>
    <property type="evidence" value="ECO:0007669"/>
    <property type="project" value="InterPro"/>
</dbReference>
<name>A0A9P7ZCC2_9HELO</name>
<feature type="region of interest" description="Disordered" evidence="5">
    <location>
        <begin position="1"/>
        <end position="62"/>
    </location>
</feature>
<dbReference type="GO" id="GO:0042908">
    <property type="term" value="P:xenobiotic transport"/>
    <property type="evidence" value="ECO:0007669"/>
    <property type="project" value="UniProtKB-ARBA"/>
</dbReference>
<evidence type="ECO:0000256" key="6">
    <source>
        <dbReference type="SAM" id="Phobius"/>
    </source>
</evidence>
<keyword evidence="3 6" id="KW-1133">Transmembrane helix</keyword>
<dbReference type="PANTHER" id="PTHR23502">
    <property type="entry name" value="MAJOR FACILITATOR SUPERFAMILY"/>
    <property type="match status" value="1"/>
</dbReference>
<evidence type="ECO:0000313" key="8">
    <source>
        <dbReference type="EMBL" id="KAG9249296.1"/>
    </source>
</evidence>
<dbReference type="CDD" id="cd17323">
    <property type="entry name" value="MFS_Tpo1_MDR_like"/>
    <property type="match status" value="1"/>
</dbReference>
<dbReference type="InterPro" id="IPR005829">
    <property type="entry name" value="Sugar_transporter_CS"/>
</dbReference>
<dbReference type="FunFam" id="1.20.1250.20:FF:000460">
    <property type="entry name" value="MFS multidrug transporter, putative"/>
    <property type="match status" value="1"/>
</dbReference>
<evidence type="ECO:0000256" key="2">
    <source>
        <dbReference type="ARBA" id="ARBA00022692"/>
    </source>
</evidence>
<feature type="transmembrane region" description="Helical" evidence="6">
    <location>
        <begin position="423"/>
        <end position="442"/>
    </location>
</feature>
<accession>A0A9P7ZCC2</accession>
<feature type="compositionally biased region" description="Low complexity" evidence="5">
    <location>
        <begin position="49"/>
        <end position="59"/>
    </location>
</feature>
<dbReference type="GO" id="GO:0016020">
    <property type="term" value="C:membrane"/>
    <property type="evidence" value="ECO:0007669"/>
    <property type="project" value="UniProtKB-SubCell"/>
</dbReference>
<keyword evidence="9" id="KW-1185">Reference proteome</keyword>
<dbReference type="InterPro" id="IPR036259">
    <property type="entry name" value="MFS_trans_sf"/>
</dbReference>
<feature type="transmembrane region" description="Helical" evidence="6">
    <location>
        <begin position="516"/>
        <end position="536"/>
    </location>
</feature>
<feature type="transmembrane region" description="Helical" evidence="6">
    <location>
        <begin position="338"/>
        <end position="362"/>
    </location>
</feature>
<dbReference type="PROSITE" id="PS50850">
    <property type="entry name" value="MFS"/>
    <property type="match status" value="1"/>
</dbReference>
<protein>
    <submittedName>
        <fullName evidence="8">Major facilitator superfamily domain-containing protein</fullName>
    </submittedName>
</protein>
<reference evidence="8" key="1">
    <citation type="journal article" date="2021" name="IMA Fungus">
        <title>Genomic characterization of three marine fungi, including Emericellopsis atlantica sp. nov. with signatures of a generalist lifestyle and marine biomass degradation.</title>
        <authorList>
            <person name="Hagestad O.C."/>
            <person name="Hou L."/>
            <person name="Andersen J.H."/>
            <person name="Hansen E.H."/>
            <person name="Altermark B."/>
            <person name="Li C."/>
            <person name="Kuhnert E."/>
            <person name="Cox R.J."/>
            <person name="Crous P.W."/>
            <person name="Spatafora J.W."/>
            <person name="Lail K."/>
            <person name="Amirebrahimi M."/>
            <person name="Lipzen A."/>
            <person name="Pangilinan J."/>
            <person name="Andreopoulos W."/>
            <person name="Hayes R.D."/>
            <person name="Ng V."/>
            <person name="Grigoriev I.V."/>
            <person name="Jackson S.A."/>
            <person name="Sutton T.D.S."/>
            <person name="Dobson A.D.W."/>
            <person name="Rama T."/>
        </authorList>
    </citation>
    <scope>NUCLEOTIDE SEQUENCE</scope>
    <source>
        <strain evidence="8">TRa3180A</strain>
    </source>
</reference>
<proteinExistence type="predicted"/>
<dbReference type="InterPro" id="IPR020846">
    <property type="entry name" value="MFS_dom"/>
</dbReference>